<name>E8PSE4_YERPE</name>
<keyword evidence="1" id="KW-0732">Signal</keyword>
<dbReference type="RefSeq" id="WP_013583065.1">
    <property type="nucleotide sequence ID" value="NC_015068.1"/>
</dbReference>
<sequence length="104" mass="11643">MIMRKALLIALFILPATGFCAVKSAGDADSTATTLENQQLLKEQLLELKLIRQELQVLNANRKEKTCVYASQRYADGKQIKDEPVMANKVCKNGKWVEKDGESE</sequence>
<accession>E8PSE4</accession>
<protein>
    <recommendedName>
        <fullName evidence="3">Lipoprotein</fullName>
    </recommendedName>
</protein>
<gene>
    <name evidence="2" type="ORF">YPJ_pJARS3620</name>
</gene>
<reference evidence="2" key="1">
    <citation type="journal article" date="2012" name="PLoS ONE">
        <title>Novel Plasmids and Resistance Phenotypes in Yersinia pestis: Unique Plasmid Inventory of Strain Java 9 Mediates High Levels of Arsenic Resistance.</title>
        <authorList>
            <person name="Eppinger M."/>
            <person name="Radnedge L."/>
            <person name="Andersen G."/>
            <person name="Vietri N."/>
            <person name="Severson G."/>
            <person name="Mou S."/>
            <person name="Ravel J."/>
            <person name="Worsham P.L."/>
        </authorList>
    </citation>
    <scope>NUCLEOTIDE SEQUENCE [LARGE SCALE GENOMIC DNA]</scope>
    <source>
        <strain evidence="2">Java 9</strain>
        <plasmid evidence="2">pJARS36</plasmid>
    </source>
</reference>
<feature type="chain" id="PRO_5003225798" description="Lipoprotein" evidence="1">
    <location>
        <begin position="22"/>
        <end position="104"/>
    </location>
</feature>
<geneLocation type="plasmid" evidence="2">
    <name>pJARS36</name>
</geneLocation>
<proteinExistence type="predicted"/>
<evidence type="ECO:0000313" key="2">
    <source>
        <dbReference type="EMBL" id="ADW66944.1"/>
    </source>
</evidence>
<dbReference type="AlphaFoldDB" id="E8PSE4"/>
<dbReference type="EMBL" id="CP002181">
    <property type="protein sequence ID" value="ADW66944.1"/>
    <property type="molecule type" value="Genomic_DNA"/>
</dbReference>
<organism evidence="2">
    <name type="scientific">Yersinia pestis Java 9</name>
    <dbReference type="NCBI Taxonomy" id="880632"/>
    <lineage>
        <taxon>Bacteria</taxon>
        <taxon>Pseudomonadati</taxon>
        <taxon>Pseudomonadota</taxon>
        <taxon>Gammaproteobacteria</taxon>
        <taxon>Enterobacterales</taxon>
        <taxon>Yersiniaceae</taxon>
        <taxon>Yersinia</taxon>
    </lineage>
</organism>
<keyword evidence="2" id="KW-0614">Plasmid</keyword>
<feature type="signal peptide" evidence="1">
    <location>
        <begin position="1"/>
        <end position="21"/>
    </location>
</feature>
<evidence type="ECO:0008006" key="3">
    <source>
        <dbReference type="Google" id="ProtNLM"/>
    </source>
</evidence>
<evidence type="ECO:0000256" key="1">
    <source>
        <dbReference type="SAM" id="SignalP"/>
    </source>
</evidence>